<dbReference type="REBASE" id="374400">
    <property type="entry name" value="M.Mmi17932ORF33780P"/>
</dbReference>
<keyword evidence="3" id="KW-0808">Transferase</keyword>
<name>A0A7I7RAV1_9MYCO</name>
<dbReference type="InterPro" id="IPR029063">
    <property type="entry name" value="SAM-dependent_MTases_sf"/>
</dbReference>
<protein>
    <submittedName>
        <fullName evidence="4">Uncharacterized protein</fullName>
    </submittedName>
</protein>
<dbReference type="EMBL" id="MVHZ01000007">
    <property type="protein sequence ID" value="ORB01331.1"/>
    <property type="molecule type" value="Genomic_DNA"/>
</dbReference>
<keyword evidence="2" id="KW-0489">Methyltransferase</keyword>
<evidence type="ECO:0000313" key="4">
    <source>
        <dbReference type="EMBL" id="ORB01331.1"/>
    </source>
</evidence>
<accession>A0A7I7RAV1</accession>
<dbReference type="InterPro" id="IPR002052">
    <property type="entry name" value="DNA_methylase_N6_adenine_CS"/>
</dbReference>
<reference evidence="4 5" key="1">
    <citation type="submission" date="2017-02" db="EMBL/GenBank/DDBJ databases">
        <title>The new phylogeny of genus Mycobacterium.</title>
        <authorList>
            <person name="Tortoli E."/>
            <person name="Trovato A."/>
            <person name="Cirillo D.M."/>
        </authorList>
    </citation>
    <scope>NUCLEOTIDE SEQUENCE [LARGE SCALE GENOMIC DNA]</scope>
    <source>
        <strain evidence="4 5">DSM 45633</strain>
    </source>
</reference>
<evidence type="ECO:0000313" key="5">
    <source>
        <dbReference type="Proteomes" id="UP000192320"/>
    </source>
</evidence>
<dbReference type="GO" id="GO:0008170">
    <property type="term" value="F:N-methyltransferase activity"/>
    <property type="evidence" value="ECO:0007669"/>
    <property type="project" value="InterPro"/>
</dbReference>
<dbReference type="InterPro" id="IPR002941">
    <property type="entry name" value="DNA_methylase_N4/N6"/>
</dbReference>
<evidence type="ECO:0000256" key="2">
    <source>
        <dbReference type="ARBA" id="ARBA00022603"/>
    </source>
</evidence>
<comment type="similarity">
    <text evidence="1">Belongs to the N(4)/N(6)-methyltransferase family.</text>
</comment>
<dbReference type="AlphaFoldDB" id="A0A7I7RAV1"/>
<organism evidence="4 5">
    <name type="scientific">Mycolicibacter minnesotensis</name>
    <dbReference type="NCBI Taxonomy" id="1118379"/>
    <lineage>
        <taxon>Bacteria</taxon>
        <taxon>Bacillati</taxon>
        <taxon>Actinomycetota</taxon>
        <taxon>Actinomycetes</taxon>
        <taxon>Mycobacteriales</taxon>
        <taxon>Mycobacteriaceae</taxon>
        <taxon>Mycolicibacter</taxon>
    </lineage>
</organism>
<keyword evidence="5" id="KW-1185">Reference proteome</keyword>
<dbReference type="GO" id="GO:0003677">
    <property type="term" value="F:DNA binding"/>
    <property type="evidence" value="ECO:0007669"/>
    <property type="project" value="InterPro"/>
</dbReference>
<gene>
    <name evidence="4" type="ORF">BST33_09120</name>
</gene>
<proteinExistence type="inferred from homology"/>
<dbReference type="PROSITE" id="PS00092">
    <property type="entry name" value="N6_MTASE"/>
    <property type="match status" value="1"/>
</dbReference>
<dbReference type="Pfam" id="PF01555">
    <property type="entry name" value="N6_N4_Mtase"/>
    <property type="match status" value="2"/>
</dbReference>
<dbReference type="SUPFAM" id="SSF53335">
    <property type="entry name" value="S-adenosyl-L-methionine-dependent methyltransferases"/>
    <property type="match status" value="1"/>
</dbReference>
<sequence length="701" mass="78395">MAHIDALIDKVADPALRQALREQVDTMLTKQSFGLVFQAHKPETVEIPHFRVRRGCKVRIKSEARQDLYEVKKVTRGVARVASLTDEPEFWDVDVADLVVVREFGEPIYPGLISTGLVNNGGNKPPHLVINSENFHALEALLYTHEGKFDAIYIDPPYNSGARDWKYNNDYVDSVDQYRHSKWLAMMQRRLDLASRLLRPENSVLIVTIDEKECVTLGMLLEQVFQQARIQMVSISINPAAVARNGMFGRADEYAYFVMFGEAGPQPLALGPEWITTKGRTHLGAIRWDLLRKSGSSPLRQGHPGTFYPIFLRADGSAIHSIGDILDVGQDRATVVAPPGTIAAFPIRKDGSEGRWAVGPRVARNIWADGHLKLGTFSGENTPIYYLARGERAKIKQGIYTVIDRAADGSVVTDLLETTDRYFVPGTQWRIPSHDSTQYGSRLLQRLIPGRRFPFPKSLYAVEDCLRFFIADKPDAVVLDFFAGSGTTMHAVARLNRQDDGRRRTICVTNNEVSEAEANLLTEKGFEPGDPDWEQLGICEHITKPRVRSAITGLTPDGDPIAGDYTYVDEFPIAEGFAENAEFFDLTYEDPDLVSLGRNFEVIAPLLWMKAGGTGTRIEKPSETWVVPTGAFYGVLFKTDLWREFVDAITERASEIKHAFVVTDSEATFQQIVSGLPSNVDATQLYSDYLRSFEINTKGRA</sequence>
<dbReference type="Gene3D" id="3.40.50.150">
    <property type="entry name" value="Vaccinia Virus protein VP39"/>
    <property type="match status" value="1"/>
</dbReference>
<evidence type="ECO:0000256" key="1">
    <source>
        <dbReference type="ARBA" id="ARBA00006594"/>
    </source>
</evidence>
<dbReference type="RefSeq" id="WP_197745885.1">
    <property type="nucleotide sequence ID" value="NZ_AP022589.1"/>
</dbReference>
<evidence type="ECO:0000256" key="3">
    <source>
        <dbReference type="ARBA" id="ARBA00022679"/>
    </source>
</evidence>
<dbReference type="GO" id="GO:0032259">
    <property type="term" value="P:methylation"/>
    <property type="evidence" value="ECO:0007669"/>
    <property type="project" value="UniProtKB-KW"/>
</dbReference>
<comment type="caution">
    <text evidence="4">The sequence shown here is derived from an EMBL/GenBank/DDBJ whole genome shotgun (WGS) entry which is preliminary data.</text>
</comment>
<dbReference type="Proteomes" id="UP000192320">
    <property type="component" value="Unassembled WGS sequence"/>
</dbReference>